<feature type="compositionally biased region" description="Polar residues" evidence="1">
    <location>
        <begin position="22"/>
        <end position="43"/>
    </location>
</feature>
<evidence type="ECO:0000313" key="3">
    <source>
        <dbReference type="Proteomes" id="UP000184731"/>
    </source>
</evidence>
<evidence type="ECO:0000313" key="2">
    <source>
        <dbReference type="EMBL" id="APJ04340.1"/>
    </source>
</evidence>
<reference evidence="2 3" key="1">
    <citation type="submission" date="2016-10" db="EMBL/GenBank/DDBJ databases">
        <title>Silvanigrella aquatica sp. nov., isolated from a freshwater lake located in the Black Forest, Germany, description of Silvanigrellaceae fam. nov., Silvanigrellales ord. nov., reclassification of the order Bdellovibrionales in the class Oligoflexia, reclassification of the families Bacteriovoracaceae and Halobacteriovoraceae in the new order Bacteriovoracales ord. nov., and reclassification of the family Pseudobacteriovoracaceae in the order Oligoflexiales.</title>
        <authorList>
            <person name="Hahn M.W."/>
            <person name="Schmidt J."/>
            <person name="Koll U."/>
            <person name="Rohde M."/>
            <person name="Verbag S."/>
            <person name="Pitt A."/>
            <person name="Nakai R."/>
            <person name="Naganuma T."/>
            <person name="Lang E."/>
        </authorList>
    </citation>
    <scope>NUCLEOTIDE SEQUENCE [LARGE SCALE GENOMIC DNA]</scope>
    <source>
        <strain evidence="2 3">MWH-Nonnen-W8red</strain>
    </source>
</reference>
<dbReference type="Proteomes" id="UP000184731">
    <property type="component" value="Chromosome"/>
</dbReference>
<dbReference type="EMBL" id="CP017834">
    <property type="protein sequence ID" value="APJ04340.1"/>
    <property type="molecule type" value="Genomic_DNA"/>
</dbReference>
<feature type="compositionally biased region" description="Basic and acidic residues" evidence="1">
    <location>
        <begin position="44"/>
        <end position="55"/>
    </location>
</feature>
<dbReference type="OrthoDB" id="9966144at2"/>
<feature type="compositionally biased region" description="Basic and acidic residues" evidence="1">
    <location>
        <begin position="87"/>
        <end position="96"/>
    </location>
</feature>
<feature type="compositionally biased region" description="Basic and acidic residues" evidence="1">
    <location>
        <begin position="104"/>
        <end position="114"/>
    </location>
</feature>
<keyword evidence="3" id="KW-1185">Reference proteome</keyword>
<proteinExistence type="predicted"/>
<feature type="compositionally biased region" description="Low complexity" evidence="1">
    <location>
        <begin position="56"/>
        <end position="86"/>
    </location>
</feature>
<gene>
    <name evidence="2" type="ORF">AXG55_10655</name>
</gene>
<dbReference type="AlphaFoldDB" id="A0A1L4D2C4"/>
<feature type="region of interest" description="Disordered" evidence="1">
    <location>
        <begin position="1"/>
        <end position="117"/>
    </location>
</feature>
<dbReference type="KEGG" id="saqi:AXG55_10655"/>
<name>A0A1L4D2C4_9BACT</name>
<dbReference type="RefSeq" id="WP_148698096.1">
    <property type="nucleotide sequence ID" value="NZ_CP017834.1"/>
</dbReference>
<protein>
    <submittedName>
        <fullName evidence="2">Uncharacterized protein</fullName>
    </submittedName>
</protein>
<organism evidence="2 3">
    <name type="scientific">Silvanigrella aquatica</name>
    <dbReference type="NCBI Taxonomy" id="1915309"/>
    <lineage>
        <taxon>Bacteria</taxon>
        <taxon>Pseudomonadati</taxon>
        <taxon>Bdellovibrionota</taxon>
        <taxon>Oligoflexia</taxon>
        <taxon>Silvanigrellales</taxon>
        <taxon>Silvanigrellaceae</taxon>
        <taxon>Silvanigrella</taxon>
    </lineage>
</organism>
<accession>A0A1L4D2C4</accession>
<evidence type="ECO:0000256" key="1">
    <source>
        <dbReference type="SAM" id="MobiDB-lite"/>
    </source>
</evidence>
<sequence>MSSSDPEKPQNLPTPAEDTEASDASQVMPNSVDKNSESEQTSFAEEKPVVVEEKPVVVPDPQQEPQLEVTAEASAEASAELSSSSEVKPESKEENPTHTPPPNDKSEEAGKLEGEESAGASVHAIFGKSKQGVEAGIITLAISFINEYEKYGLTDYLKLIEELEKYAKDLVEQNNTYKSYRITKSKSHLNRLVYIKSLPDRGAITEEECSLAILDFIEEFDKI</sequence>